<sequence>MPLQVTSETPSAIASSLKSSPSKPAFLVVYASLTDGRSWCGDCRRAEPFVNAKFGGADDIVRVVYAGQRDEWRKQDNPWRLEPFLVTNLPTLIKVTEEGKWEKLVEGDVYDQKILDVFVGKLPRPDKL</sequence>
<dbReference type="OrthoDB" id="78947at2759"/>
<evidence type="ECO:0000259" key="2">
    <source>
        <dbReference type="Pfam" id="PF06110"/>
    </source>
</evidence>
<evidence type="ECO:0000256" key="1">
    <source>
        <dbReference type="ARBA" id="ARBA00008987"/>
    </source>
</evidence>
<organism evidence="3 4">
    <name type="scientific">Cudoniella acicularis</name>
    <dbReference type="NCBI Taxonomy" id="354080"/>
    <lineage>
        <taxon>Eukaryota</taxon>
        <taxon>Fungi</taxon>
        <taxon>Dikarya</taxon>
        <taxon>Ascomycota</taxon>
        <taxon>Pezizomycotina</taxon>
        <taxon>Leotiomycetes</taxon>
        <taxon>Helotiales</taxon>
        <taxon>Tricladiaceae</taxon>
        <taxon>Cudoniella</taxon>
    </lineage>
</organism>
<name>A0A8H4RRR7_9HELO</name>
<comment type="caution">
    <text evidence="3">The sequence shown here is derived from an EMBL/GenBank/DDBJ whole genome shotgun (WGS) entry which is preliminary data.</text>
</comment>
<reference evidence="3 4" key="1">
    <citation type="submission" date="2020-03" db="EMBL/GenBank/DDBJ databases">
        <title>Draft Genome Sequence of Cudoniella acicularis.</title>
        <authorList>
            <person name="Buettner E."/>
            <person name="Kellner H."/>
        </authorList>
    </citation>
    <scope>NUCLEOTIDE SEQUENCE [LARGE SCALE GENOMIC DNA]</scope>
    <source>
        <strain evidence="3 4">DSM 108380</strain>
    </source>
</reference>
<evidence type="ECO:0000313" key="3">
    <source>
        <dbReference type="EMBL" id="KAF4633760.1"/>
    </source>
</evidence>
<dbReference type="GO" id="GO:0047134">
    <property type="term" value="F:protein-disulfide reductase [NAD(P)H] activity"/>
    <property type="evidence" value="ECO:0007669"/>
    <property type="project" value="InterPro"/>
</dbReference>
<keyword evidence="4" id="KW-1185">Reference proteome</keyword>
<gene>
    <name evidence="3" type="ORF">G7Y89_g4356</name>
</gene>
<feature type="domain" description="Thioredoxin" evidence="2">
    <location>
        <begin position="20"/>
        <end position="118"/>
    </location>
</feature>
<dbReference type="SUPFAM" id="SSF52833">
    <property type="entry name" value="Thioredoxin-like"/>
    <property type="match status" value="1"/>
</dbReference>
<dbReference type="InterPro" id="IPR036249">
    <property type="entry name" value="Thioredoxin-like_sf"/>
</dbReference>
<dbReference type="PANTHER" id="PTHR12452:SF0">
    <property type="entry name" value="THIOREDOXIN DOMAIN-CONTAINING PROTEIN 17"/>
    <property type="match status" value="1"/>
</dbReference>
<dbReference type="EMBL" id="JAAMPI010000234">
    <property type="protein sequence ID" value="KAF4633760.1"/>
    <property type="molecule type" value="Genomic_DNA"/>
</dbReference>
<dbReference type="GO" id="GO:0005829">
    <property type="term" value="C:cytosol"/>
    <property type="evidence" value="ECO:0007669"/>
    <property type="project" value="TreeGrafter"/>
</dbReference>
<dbReference type="Pfam" id="PF06110">
    <property type="entry name" value="TXD17-like_Trx"/>
    <property type="match status" value="1"/>
</dbReference>
<dbReference type="InterPro" id="IPR010357">
    <property type="entry name" value="TXNDC17_dom"/>
</dbReference>
<comment type="similarity">
    <text evidence="1">Belongs to the thioredoxin family.</text>
</comment>
<dbReference type="PANTHER" id="PTHR12452">
    <property type="entry name" value="42-9-9 PROTEIN-RELATED"/>
    <property type="match status" value="1"/>
</dbReference>
<dbReference type="Gene3D" id="3.40.30.10">
    <property type="entry name" value="Glutaredoxin"/>
    <property type="match status" value="1"/>
</dbReference>
<dbReference type="AlphaFoldDB" id="A0A8H4RRR7"/>
<dbReference type="InterPro" id="IPR045108">
    <property type="entry name" value="TXNDC17-like"/>
</dbReference>
<accession>A0A8H4RRR7</accession>
<evidence type="ECO:0000313" key="4">
    <source>
        <dbReference type="Proteomes" id="UP000566819"/>
    </source>
</evidence>
<proteinExistence type="inferred from homology"/>
<protein>
    <recommendedName>
        <fullName evidence="2">Thioredoxin domain-containing protein</fullName>
    </recommendedName>
</protein>
<dbReference type="Proteomes" id="UP000566819">
    <property type="component" value="Unassembled WGS sequence"/>
</dbReference>